<evidence type="ECO:0000259" key="5">
    <source>
        <dbReference type="PROSITE" id="PS51464"/>
    </source>
</evidence>
<dbReference type="PROSITE" id="PS51071">
    <property type="entry name" value="HTH_RPIR"/>
    <property type="match status" value="1"/>
</dbReference>
<dbReference type="PROSITE" id="PS51464">
    <property type="entry name" value="SIS"/>
    <property type="match status" value="1"/>
</dbReference>
<feature type="domain" description="HTH rpiR-type" evidence="4">
    <location>
        <begin position="11"/>
        <end position="87"/>
    </location>
</feature>
<dbReference type="GO" id="GO:0003700">
    <property type="term" value="F:DNA-binding transcription factor activity"/>
    <property type="evidence" value="ECO:0007669"/>
    <property type="project" value="InterPro"/>
</dbReference>
<dbReference type="GO" id="GO:1901135">
    <property type="term" value="P:carbohydrate derivative metabolic process"/>
    <property type="evidence" value="ECO:0007669"/>
    <property type="project" value="InterPro"/>
</dbReference>
<dbReference type="Pfam" id="PF01380">
    <property type="entry name" value="SIS"/>
    <property type="match status" value="1"/>
</dbReference>
<evidence type="ECO:0000256" key="1">
    <source>
        <dbReference type="ARBA" id="ARBA00023015"/>
    </source>
</evidence>
<evidence type="ECO:0000256" key="2">
    <source>
        <dbReference type="ARBA" id="ARBA00023125"/>
    </source>
</evidence>
<dbReference type="CDD" id="cd05013">
    <property type="entry name" value="SIS_RpiR"/>
    <property type="match status" value="1"/>
</dbReference>
<comment type="caution">
    <text evidence="6">The sequence shown here is derived from an EMBL/GenBank/DDBJ whole genome shotgun (WGS) entry which is preliminary data.</text>
</comment>
<name>A0A545T3Z9_9PROT</name>
<evidence type="ECO:0000313" key="7">
    <source>
        <dbReference type="Proteomes" id="UP000315252"/>
    </source>
</evidence>
<reference evidence="6 7" key="1">
    <citation type="submission" date="2019-06" db="EMBL/GenBank/DDBJ databases">
        <title>Whole genome sequence for Rhodospirillaceae sp. R148.</title>
        <authorList>
            <person name="Wang G."/>
        </authorList>
    </citation>
    <scope>NUCLEOTIDE SEQUENCE [LARGE SCALE GENOMIC DNA]</scope>
    <source>
        <strain evidence="6 7">R148</strain>
    </source>
</reference>
<keyword evidence="1" id="KW-0805">Transcription regulation</keyword>
<dbReference type="EMBL" id="VHSH01000013">
    <property type="protein sequence ID" value="TQV71949.1"/>
    <property type="molecule type" value="Genomic_DNA"/>
</dbReference>
<dbReference type="Gene3D" id="1.10.10.10">
    <property type="entry name" value="Winged helix-like DNA-binding domain superfamily/Winged helix DNA-binding domain"/>
    <property type="match status" value="1"/>
</dbReference>
<dbReference type="Pfam" id="PF01418">
    <property type="entry name" value="HTH_6"/>
    <property type="match status" value="1"/>
</dbReference>
<keyword evidence="3" id="KW-0804">Transcription</keyword>
<proteinExistence type="predicted"/>
<keyword evidence="7" id="KW-1185">Reference proteome</keyword>
<protein>
    <submittedName>
        <fullName evidence="6">MurR/RpiR family transcriptional regulator</fullName>
    </submittedName>
</protein>
<dbReference type="InterPro" id="IPR046348">
    <property type="entry name" value="SIS_dom_sf"/>
</dbReference>
<organism evidence="6 7">
    <name type="scientific">Denitrobaculum tricleocarpae</name>
    <dbReference type="NCBI Taxonomy" id="2591009"/>
    <lineage>
        <taxon>Bacteria</taxon>
        <taxon>Pseudomonadati</taxon>
        <taxon>Pseudomonadota</taxon>
        <taxon>Alphaproteobacteria</taxon>
        <taxon>Rhodospirillales</taxon>
        <taxon>Rhodospirillaceae</taxon>
        <taxon>Denitrobaculum</taxon>
    </lineage>
</organism>
<dbReference type="InterPro" id="IPR035472">
    <property type="entry name" value="RpiR-like_SIS"/>
</dbReference>
<dbReference type="PANTHER" id="PTHR30514:SF20">
    <property type="entry name" value="TRANSCRIPTIONAL REGULATOR"/>
    <property type="match status" value="1"/>
</dbReference>
<keyword evidence="2" id="KW-0238">DNA-binding</keyword>
<accession>A0A545T3Z9</accession>
<feature type="domain" description="SIS" evidence="5">
    <location>
        <begin position="138"/>
        <end position="271"/>
    </location>
</feature>
<dbReference type="Proteomes" id="UP000315252">
    <property type="component" value="Unassembled WGS sequence"/>
</dbReference>
<dbReference type="SUPFAM" id="SSF46689">
    <property type="entry name" value="Homeodomain-like"/>
    <property type="match status" value="1"/>
</dbReference>
<evidence type="ECO:0000256" key="3">
    <source>
        <dbReference type="ARBA" id="ARBA00023163"/>
    </source>
</evidence>
<dbReference type="RefSeq" id="WP_142899496.1">
    <property type="nucleotide sequence ID" value="NZ_ML660064.1"/>
</dbReference>
<dbReference type="OrthoDB" id="9814005at2"/>
<dbReference type="Gene3D" id="3.40.50.10490">
    <property type="entry name" value="Glucose-6-phosphate isomerase like protein, domain 1"/>
    <property type="match status" value="1"/>
</dbReference>
<dbReference type="AlphaFoldDB" id="A0A545T3Z9"/>
<dbReference type="InterPro" id="IPR047640">
    <property type="entry name" value="RpiR-like"/>
</dbReference>
<dbReference type="InterPro" id="IPR009057">
    <property type="entry name" value="Homeodomain-like_sf"/>
</dbReference>
<dbReference type="PANTHER" id="PTHR30514">
    <property type="entry name" value="GLUCOKINASE"/>
    <property type="match status" value="1"/>
</dbReference>
<dbReference type="InterPro" id="IPR000281">
    <property type="entry name" value="HTH_RpiR"/>
</dbReference>
<gene>
    <name evidence="6" type="ORF">FKG95_26610</name>
</gene>
<evidence type="ECO:0000259" key="4">
    <source>
        <dbReference type="PROSITE" id="PS51071"/>
    </source>
</evidence>
<dbReference type="SUPFAM" id="SSF53697">
    <property type="entry name" value="SIS domain"/>
    <property type="match status" value="1"/>
</dbReference>
<dbReference type="GO" id="GO:0003677">
    <property type="term" value="F:DNA binding"/>
    <property type="evidence" value="ECO:0007669"/>
    <property type="project" value="UniProtKB-KW"/>
</dbReference>
<dbReference type="GO" id="GO:0097367">
    <property type="term" value="F:carbohydrate derivative binding"/>
    <property type="evidence" value="ECO:0007669"/>
    <property type="project" value="InterPro"/>
</dbReference>
<sequence>MSQTTPPSSYEDLRRIISTRHDGLSKRLSQIAAFALANPNDMALETVSEIAARAAVQPSSLIRFAKTFGFDGFSSMQRVFRERLTERQPSYRERIKALKEQSDAPLTAITVLDRFTEAASHALHHLREETKPELLERAIEHLAESRQTYIMGQRRAFPVAAYLNYMLSHLGCRVSLIDSVGGMAFEQARSLSSNDLLLAISFQSYAPDTLAITTQAREQGSKVIAITDGPLSPLAALSDVCFEVEEAQVESFRSLSACMCLSLSLVVCLGYRLEKTTDFDRLFA</sequence>
<dbReference type="InterPro" id="IPR036388">
    <property type="entry name" value="WH-like_DNA-bd_sf"/>
</dbReference>
<dbReference type="InterPro" id="IPR001347">
    <property type="entry name" value="SIS_dom"/>
</dbReference>
<evidence type="ECO:0000313" key="6">
    <source>
        <dbReference type="EMBL" id="TQV71949.1"/>
    </source>
</evidence>